<reference evidence="2" key="1">
    <citation type="journal article" date="2019" name="Int. J. Syst. Evol. Microbiol.">
        <title>The Global Catalogue of Microorganisms (GCM) 10K type strain sequencing project: providing services to taxonomists for standard genome sequencing and annotation.</title>
        <authorList>
            <consortium name="The Broad Institute Genomics Platform"/>
            <consortium name="The Broad Institute Genome Sequencing Center for Infectious Disease"/>
            <person name="Wu L."/>
            <person name="Ma J."/>
        </authorList>
    </citation>
    <scope>NUCLEOTIDE SEQUENCE [LARGE SCALE GENOMIC DNA]</scope>
    <source>
        <strain evidence="2">CECT 7398</strain>
    </source>
</reference>
<protein>
    <submittedName>
        <fullName evidence="1">Uncharacterized protein</fullName>
    </submittedName>
</protein>
<organism evidence="1 2">
    <name type="scientific">Vibrio ostreicida</name>
    <dbReference type="NCBI Taxonomy" id="526588"/>
    <lineage>
        <taxon>Bacteria</taxon>
        <taxon>Pseudomonadati</taxon>
        <taxon>Pseudomonadota</taxon>
        <taxon>Gammaproteobacteria</taxon>
        <taxon>Vibrionales</taxon>
        <taxon>Vibrionaceae</taxon>
        <taxon>Vibrio</taxon>
    </lineage>
</organism>
<gene>
    <name evidence="1" type="ORF">QWZ16_19900</name>
</gene>
<comment type="caution">
    <text evidence="1">The sequence shown here is derived from an EMBL/GenBank/DDBJ whole genome shotgun (WGS) entry which is preliminary data.</text>
</comment>
<evidence type="ECO:0000313" key="2">
    <source>
        <dbReference type="Proteomes" id="UP001238540"/>
    </source>
</evidence>
<evidence type="ECO:0000313" key="1">
    <source>
        <dbReference type="EMBL" id="MDN3611862.1"/>
    </source>
</evidence>
<sequence>MEPKRSENCEGKRLRLGDRMIEQSGKQCISFLSKTREMTRTTMIWATAFYLNRYSTAFRLSSVGLE</sequence>
<dbReference type="EMBL" id="JAUFQC010000027">
    <property type="protein sequence ID" value="MDN3611862.1"/>
    <property type="molecule type" value="Genomic_DNA"/>
</dbReference>
<keyword evidence="2" id="KW-1185">Reference proteome</keyword>
<dbReference type="RefSeq" id="WP_290313214.1">
    <property type="nucleotide sequence ID" value="NZ_JAUFQC010000027.1"/>
</dbReference>
<proteinExistence type="predicted"/>
<name>A0ABT8BYG3_9VIBR</name>
<accession>A0ABT8BYG3</accession>
<dbReference type="Proteomes" id="UP001238540">
    <property type="component" value="Unassembled WGS sequence"/>
</dbReference>